<dbReference type="EMBL" id="LCPJ01000009">
    <property type="protein sequence ID" value="KKU95748.1"/>
    <property type="molecule type" value="Genomic_DNA"/>
</dbReference>
<protein>
    <submittedName>
        <fullName evidence="2">Uncharacterized protein</fullName>
    </submittedName>
</protein>
<dbReference type="AlphaFoldDB" id="A0A0G1WZL0"/>
<name>A0A0G1WZL0_9BACT</name>
<feature type="transmembrane region" description="Helical" evidence="1">
    <location>
        <begin position="20"/>
        <end position="39"/>
    </location>
</feature>
<evidence type="ECO:0000256" key="1">
    <source>
        <dbReference type="SAM" id="Phobius"/>
    </source>
</evidence>
<dbReference type="Proteomes" id="UP000034661">
    <property type="component" value="Unassembled WGS sequence"/>
</dbReference>
<dbReference type="PATRIC" id="fig|1618439.3.peg.341"/>
<keyword evidence="1" id="KW-0812">Transmembrane</keyword>
<gene>
    <name evidence="2" type="ORF">UY27_C0009G0011</name>
</gene>
<evidence type="ECO:0000313" key="3">
    <source>
        <dbReference type="Proteomes" id="UP000034661"/>
    </source>
</evidence>
<dbReference type="InterPro" id="IPR013211">
    <property type="entry name" value="LVIVD"/>
</dbReference>
<reference evidence="2 3" key="1">
    <citation type="journal article" date="2015" name="Nature">
        <title>rRNA introns, odd ribosomes, and small enigmatic genomes across a large radiation of phyla.</title>
        <authorList>
            <person name="Brown C.T."/>
            <person name="Hug L.A."/>
            <person name="Thomas B.C."/>
            <person name="Sharon I."/>
            <person name="Castelle C.J."/>
            <person name="Singh A."/>
            <person name="Wilkins M.J."/>
            <person name="Williams K.H."/>
            <person name="Banfield J.F."/>
        </authorList>
    </citation>
    <scope>NUCLEOTIDE SEQUENCE [LARGE SCALE GENOMIC DNA]</scope>
</reference>
<accession>A0A0G1WZL0</accession>
<sequence>MARLQISINGKSGQSLVEFLVAMGIAAILFPALATGLIASREGSVQEGERTEAVAALTEGKEAVRIVRDAGWVNIAANGTFHPVVNGATWALAAGTETIGDLTRAMVISDVYRDAAGNIASAGTLDPSTKRVDIRVSWNVLFPSVVSETLYLTRHKMAVVVQTTEADFAAGTNTRTVVTNTGGGEVTLGAGGRADWCAPNLSITPLDLPKSGVANAISAIVGRVFAGTGDNASGVSFANVNIGNTNPPTASILGTFDGYKTNDIFGEADYVYFATDNNFKEIVIINLASSPYAEAGYFNAPGNGNGHSVVVAGTTGYMTTGDKLYTFDVSVKSGSRPALGSVTLAAEGKSISVVSGYAFIAIDSSSTQLQIVDVSSPNTPTVVGSATVTGGEGKDVFVNESGTRAYLVTEASLTSREFFMIDVSTKIGSRPTVGNYDTAGMDPKGVTVVPGNRAIVVGTGSEEYQVINIGNEASPVRCGGLSIDTGINGVSSVLEADGDAYSYIITGDTASELKIIEGGPGGQAGNSGIFESATIDAAASSAWNRFDTTVITPSQTTVRYQVASSDAIGGSCDVTFAFVGPDGTSGTYFTTPGTIPFSSDEPGYHNPGACFRYRLYLDSTDPAAAPIVEDVTVNYSP</sequence>
<keyword evidence="1" id="KW-0472">Membrane</keyword>
<dbReference type="Pfam" id="PF08309">
    <property type="entry name" value="LVIVD"/>
    <property type="match status" value="1"/>
</dbReference>
<keyword evidence="1" id="KW-1133">Transmembrane helix</keyword>
<comment type="caution">
    <text evidence="2">The sequence shown here is derived from an EMBL/GenBank/DDBJ whole genome shotgun (WGS) entry which is preliminary data.</text>
</comment>
<evidence type="ECO:0000313" key="2">
    <source>
        <dbReference type="EMBL" id="KKU95748.1"/>
    </source>
</evidence>
<proteinExistence type="predicted"/>
<organism evidence="2 3">
    <name type="scientific">Candidatus Gottesmanbacteria bacterium GW2011_GWA1_48_13</name>
    <dbReference type="NCBI Taxonomy" id="1618439"/>
    <lineage>
        <taxon>Bacteria</taxon>
        <taxon>Candidatus Gottesmaniibacteriota</taxon>
    </lineage>
</organism>